<keyword evidence="3" id="KW-1185">Reference proteome</keyword>
<evidence type="ECO:0000313" key="2">
    <source>
        <dbReference type="EMBL" id="KAK1531803.1"/>
    </source>
</evidence>
<feature type="region of interest" description="Disordered" evidence="1">
    <location>
        <begin position="149"/>
        <end position="174"/>
    </location>
</feature>
<gene>
    <name evidence="2" type="ORF">CPAR01_11452</name>
</gene>
<dbReference type="GeneID" id="85379610"/>
<dbReference type="EMBL" id="MOPA01000009">
    <property type="protein sequence ID" value="KAK1531803.1"/>
    <property type="molecule type" value="Genomic_DNA"/>
</dbReference>
<sequence>MSFRTTPPPWCRSSAPYCLEEMHVGPALLLPCLFCPPSLATAMGNWVWYRGIGAEGSAYDTHTPEDNRRSAAVRCTGLITITKAGESNQTKQWHFSVSRTTGDQCTDQGWWRFGLGALRHIGRVGPSSGITSAGFRTTGAWRDPLGEAEEPERLHRPPAAEQSKSLKSAGPQRVTAMSGAVVRFVSWQPRPRRGMARPHITLPRDLKIGPTMYGRRNSRSRVWPSAAALLGPCKQQPTTNGGQENLGV</sequence>
<evidence type="ECO:0000256" key="1">
    <source>
        <dbReference type="SAM" id="MobiDB-lite"/>
    </source>
</evidence>
<accession>A0ABQ9SBR5</accession>
<dbReference type="RefSeq" id="XP_060346059.1">
    <property type="nucleotide sequence ID" value="XM_060495711.1"/>
</dbReference>
<proteinExistence type="predicted"/>
<organism evidence="2 3">
    <name type="scientific">Colletotrichum paranaense</name>
    <dbReference type="NCBI Taxonomy" id="1914294"/>
    <lineage>
        <taxon>Eukaryota</taxon>
        <taxon>Fungi</taxon>
        <taxon>Dikarya</taxon>
        <taxon>Ascomycota</taxon>
        <taxon>Pezizomycotina</taxon>
        <taxon>Sordariomycetes</taxon>
        <taxon>Hypocreomycetidae</taxon>
        <taxon>Glomerellales</taxon>
        <taxon>Glomerellaceae</taxon>
        <taxon>Colletotrichum</taxon>
        <taxon>Colletotrichum acutatum species complex</taxon>
    </lineage>
</organism>
<comment type="caution">
    <text evidence="2">The sequence shown here is derived from an EMBL/GenBank/DDBJ whole genome shotgun (WGS) entry which is preliminary data.</text>
</comment>
<evidence type="ECO:0000313" key="3">
    <source>
        <dbReference type="Proteomes" id="UP001241169"/>
    </source>
</evidence>
<reference evidence="2 3" key="1">
    <citation type="submission" date="2016-10" db="EMBL/GenBank/DDBJ databases">
        <title>The genome sequence of Colletotrichum fioriniae PJ7.</title>
        <authorList>
            <person name="Baroncelli R."/>
        </authorList>
    </citation>
    <scope>NUCLEOTIDE SEQUENCE [LARGE SCALE GENOMIC DNA]</scope>
    <source>
        <strain evidence="2 3">IMI 384185</strain>
    </source>
</reference>
<name>A0ABQ9SBR5_9PEZI</name>
<protein>
    <submittedName>
        <fullName evidence="2">Uncharacterized protein</fullName>
    </submittedName>
</protein>
<dbReference type="Proteomes" id="UP001241169">
    <property type="component" value="Unassembled WGS sequence"/>
</dbReference>